<feature type="compositionally biased region" description="Polar residues" evidence="1">
    <location>
        <begin position="58"/>
        <end position="69"/>
    </location>
</feature>
<evidence type="ECO:0000313" key="3">
    <source>
        <dbReference type="Proteomes" id="UP001176941"/>
    </source>
</evidence>
<evidence type="ECO:0000256" key="1">
    <source>
        <dbReference type="SAM" id="MobiDB-lite"/>
    </source>
</evidence>
<protein>
    <submittedName>
        <fullName evidence="2">Uncharacterized protein</fullName>
    </submittedName>
</protein>
<gene>
    <name evidence="2" type="ORF">MRATA1EN1_LOCUS7649</name>
</gene>
<feature type="region of interest" description="Disordered" evidence="1">
    <location>
        <begin position="95"/>
        <end position="178"/>
    </location>
</feature>
<name>A0ABN8YAS8_RANTA</name>
<feature type="compositionally biased region" description="Pro residues" evidence="1">
    <location>
        <begin position="7"/>
        <end position="21"/>
    </location>
</feature>
<feature type="compositionally biased region" description="Basic and acidic residues" evidence="1">
    <location>
        <begin position="44"/>
        <end position="56"/>
    </location>
</feature>
<proteinExistence type="predicted"/>
<keyword evidence="3" id="KW-1185">Reference proteome</keyword>
<evidence type="ECO:0000313" key="2">
    <source>
        <dbReference type="EMBL" id="CAI9158687.1"/>
    </source>
</evidence>
<feature type="region of interest" description="Disordered" evidence="1">
    <location>
        <begin position="219"/>
        <end position="241"/>
    </location>
</feature>
<accession>A0ABN8YAS8</accession>
<organism evidence="2 3">
    <name type="scientific">Rangifer tarandus platyrhynchus</name>
    <name type="common">Svalbard reindeer</name>
    <dbReference type="NCBI Taxonomy" id="3082113"/>
    <lineage>
        <taxon>Eukaryota</taxon>
        <taxon>Metazoa</taxon>
        <taxon>Chordata</taxon>
        <taxon>Craniata</taxon>
        <taxon>Vertebrata</taxon>
        <taxon>Euteleostomi</taxon>
        <taxon>Mammalia</taxon>
        <taxon>Eutheria</taxon>
        <taxon>Laurasiatheria</taxon>
        <taxon>Artiodactyla</taxon>
        <taxon>Ruminantia</taxon>
        <taxon>Pecora</taxon>
        <taxon>Cervidae</taxon>
        <taxon>Odocoileinae</taxon>
        <taxon>Rangifer</taxon>
    </lineage>
</organism>
<reference evidence="2" key="1">
    <citation type="submission" date="2023-04" db="EMBL/GenBank/DDBJ databases">
        <authorList>
            <consortium name="ELIXIR-Norway"/>
        </authorList>
    </citation>
    <scope>NUCLEOTIDE SEQUENCE [LARGE SCALE GENOMIC DNA]</scope>
</reference>
<dbReference type="Proteomes" id="UP001176941">
    <property type="component" value="Chromosome 18"/>
</dbReference>
<feature type="region of interest" description="Disordered" evidence="1">
    <location>
        <begin position="1"/>
        <end position="82"/>
    </location>
</feature>
<sequence>MARQATPAPPAPGPRPPPPLTSPLRGRAAPGPRPAPPAGSAFEGGRRAQPHRDRDPTGLSQAGAASSWSRRLWGPGLDPLLPRIKHDRLKAHLPLEGPQLQPCSNSGRNWSGRPPAPLLGTRPNSSHRRTVPQEGLRFRIVRSDPPTRGSGQERLEQGRQVRRRLTSPRSRERPFSVRPGWNRVGAHWAIREQGAGPMGTVGVAYGGRGRALWEQWAGREERVGEPGGNKGRPVGNRGLAV</sequence>
<dbReference type="EMBL" id="OX459954">
    <property type="protein sequence ID" value="CAI9158687.1"/>
    <property type="molecule type" value="Genomic_DNA"/>
</dbReference>